<keyword evidence="3" id="KW-1185">Reference proteome</keyword>
<proteinExistence type="predicted"/>
<dbReference type="AlphaFoldDB" id="A0A7L6B4U0"/>
<evidence type="ECO:0000259" key="1">
    <source>
        <dbReference type="PROSITE" id="PS51819"/>
    </source>
</evidence>
<dbReference type="PROSITE" id="PS51819">
    <property type="entry name" value="VOC"/>
    <property type="match status" value="1"/>
</dbReference>
<reference evidence="2 3" key="2">
    <citation type="journal article" date="2021" name="Mar. Drugs">
        <title>A New Micromonospora Strain with Antibiotic Activity Isolated from the Microbiome of a Mid-Atlantic Deep-Sea Sponge.</title>
        <authorList>
            <person name="Back C.R."/>
            <person name="Stennett H.L."/>
            <person name="Williams S.E."/>
            <person name="Wang L."/>
            <person name="Ojeda Gomez J."/>
            <person name="Abdulle O.M."/>
            <person name="Duffy T."/>
            <person name="Neal C."/>
            <person name="Mantell J."/>
            <person name="Jepson M.A."/>
            <person name="Hendry K.R."/>
            <person name="Powell D."/>
            <person name="Stach J.E.M."/>
            <person name="Essex-Lopresti A.E."/>
            <person name="Willis C.L."/>
            <person name="Curnow P."/>
            <person name="Race P.R."/>
        </authorList>
    </citation>
    <scope>NUCLEOTIDE SEQUENCE [LARGE SCALE GENOMIC DNA]</scope>
    <source>
        <strain evidence="2 3">28ISP2-46</strain>
    </source>
</reference>
<dbReference type="RefSeq" id="WP_181569346.1">
    <property type="nucleotide sequence ID" value="NZ_CP059322.2"/>
</dbReference>
<organism evidence="2 3">
    <name type="scientific">Micromonospora robiginosa</name>
    <dbReference type="NCBI Taxonomy" id="2749844"/>
    <lineage>
        <taxon>Bacteria</taxon>
        <taxon>Bacillati</taxon>
        <taxon>Actinomycetota</taxon>
        <taxon>Actinomycetes</taxon>
        <taxon>Micromonosporales</taxon>
        <taxon>Micromonosporaceae</taxon>
        <taxon>Micromonospora</taxon>
    </lineage>
</organism>
<accession>A0A7L6B4U0</accession>
<dbReference type="InterPro" id="IPR037523">
    <property type="entry name" value="VOC_core"/>
</dbReference>
<reference evidence="3" key="1">
    <citation type="submission" date="2020-07" db="EMBL/GenBank/DDBJ databases">
        <title>A new Micromonospora strain with potent antibiotic activity isolated from the microbiome of a mid-Atlantic deep-sea sponge.</title>
        <authorList>
            <person name="Back C.R."/>
            <person name="Stennett H.L."/>
            <person name="Williams S.E."/>
            <person name="Wang L."/>
            <person name="Ojeda Gomez J."/>
            <person name="Abdulle O.M."/>
            <person name="Duffy T."/>
            <person name="Hendry K.R."/>
            <person name="Powell D."/>
            <person name="Stach J.E."/>
            <person name="Essex-Lopresti A.E."/>
            <person name="Willis C.L."/>
            <person name="Curnow P."/>
            <person name="Race P.R."/>
        </authorList>
    </citation>
    <scope>NUCLEOTIDE SEQUENCE [LARGE SCALE GENOMIC DNA]</scope>
    <source>
        <strain evidence="3">28ISP2-46</strain>
    </source>
</reference>
<feature type="domain" description="VOC" evidence="1">
    <location>
        <begin position="1"/>
        <end position="116"/>
    </location>
</feature>
<dbReference type="KEGG" id="mfeu:H1D33_26915"/>
<dbReference type="Proteomes" id="UP000510844">
    <property type="component" value="Chromosome"/>
</dbReference>
<protein>
    <submittedName>
        <fullName evidence="2">Glyoxalase</fullName>
    </submittedName>
</protein>
<dbReference type="Gene3D" id="3.10.180.10">
    <property type="entry name" value="2,3-Dihydroxybiphenyl 1,2-Dioxygenase, domain 1"/>
    <property type="match status" value="1"/>
</dbReference>
<gene>
    <name evidence="2" type="ORF">H1D33_26915</name>
</gene>
<dbReference type="EMBL" id="CP059322">
    <property type="protein sequence ID" value="QLQ36835.1"/>
    <property type="molecule type" value="Genomic_DNA"/>
</dbReference>
<sequence length="123" mass="13300">MIHHVLLACPRGSEDLSRSFYAGLLGLTEKPKPPALAARGGCWFTGYDAELHLGVEDDFVPARKAHPALVRTDLDDLAARLDAAGHAVTWGDDEIPGMRRFHTHDPHGNRLEFLAPTGGGPRG</sequence>
<dbReference type="PANTHER" id="PTHR39175:SF1">
    <property type="entry name" value="FAMILY PROTEIN, PUTATIVE (AFU_ORTHOLOGUE AFUA_3G15060)-RELATED"/>
    <property type="match status" value="1"/>
</dbReference>
<name>A0A7L6B4U0_9ACTN</name>
<dbReference type="SUPFAM" id="SSF54593">
    <property type="entry name" value="Glyoxalase/Bleomycin resistance protein/Dihydroxybiphenyl dioxygenase"/>
    <property type="match status" value="1"/>
</dbReference>
<dbReference type="InterPro" id="IPR029068">
    <property type="entry name" value="Glyas_Bleomycin-R_OHBP_Dase"/>
</dbReference>
<evidence type="ECO:0000313" key="2">
    <source>
        <dbReference type="EMBL" id="QLQ36835.1"/>
    </source>
</evidence>
<evidence type="ECO:0000313" key="3">
    <source>
        <dbReference type="Proteomes" id="UP000510844"/>
    </source>
</evidence>
<dbReference type="PANTHER" id="PTHR39175">
    <property type="entry name" value="FAMILY PROTEIN, PUTATIVE (AFU_ORTHOLOGUE AFUA_3G15060)-RELATED"/>
    <property type="match status" value="1"/>
</dbReference>